<keyword evidence="3" id="KW-0862">Zinc</keyword>
<dbReference type="PANTHER" id="PTHR14155">
    <property type="entry name" value="RING FINGER DOMAIN-CONTAINING"/>
    <property type="match status" value="1"/>
</dbReference>
<evidence type="ECO:0000256" key="5">
    <source>
        <dbReference type="SAM" id="Phobius"/>
    </source>
</evidence>
<dbReference type="Pfam" id="PF13639">
    <property type="entry name" value="zf-RING_2"/>
    <property type="match status" value="1"/>
</dbReference>
<comment type="caution">
    <text evidence="7">The sequence shown here is derived from an EMBL/GenBank/DDBJ whole genome shotgun (WGS) entry which is preliminary data.</text>
</comment>
<dbReference type="AlphaFoldDB" id="A0AAD2FPE7"/>
<dbReference type="SUPFAM" id="SSF57850">
    <property type="entry name" value="RING/U-box"/>
    <property type="match status" value="1"/>
</dbReference>
<dbReference type="InterPro" id="IPR013083">
    <property type="entry name" value="Znf_RING/FYVE/PHD"/>
</dbReference>
<evidence type="ECO:0000256" key="1">
    <source>
        <dbReference type="ARBA" id="ARBA00022723"/>
    </source>
</evidence>
<keyword evidence="5" id="KW-0812">Transmembrane</keyword>
<dbReference type="InterPro" id="IPR001841">
    <property type="entry name" value="Znf_RING"/>
</dbReference>
<evidence type="ECO:0000313" key="8">
    <source>
        <dbReference type="Proteomes" id="UP001295423"/>
    </source>
</evidence>
<name>A0AAD2FPE7_9STRA</name>
<dbReference type="InterPro" id="IPR053238">
    <property type="entry name" value="RING-H2_zinc_finger"/>
</dbReference>
<reference evidence="7" key="1">
    <citation type="submission" date="2023-08" db="EMBL/GenBank/DDBJ databases">
        <authorList>
            <person name="Audoor S."/>
            <person name="Bilcke G."/>
        </authorList>
    </citation>
    <scope>NUCLEOTIDE SEQUENCE</scope>
</reference>
<dbReference type="Gene3D" id="3.30.40.10">
    <property type="entry name" value="Zinc/RING finger domain, C3HC4 (zinc finger)"/>
    <property type="match status" value="1"/>
</dbReference>
<evidence type="ECO:0000256" key="4">
    <source>
        <dbReference type="PROSITE-ProRule" id="PRU00175"/>
    </source>
</evidence>
<keyword evidence="2 4" id="KW-0863">Zinc-finger</keyword>
<evidence type="ECO:0000256" key="2">
    <source>
        <dbReference type="ARBA" id="ARBA00022771"/>
    </source>
</evidence>
<feature type="domain" description="RING-type" evidence="6">
    <location>
        <begin position="153"/>
        <end position="197"/>
    </location>
</feature>
<dbReference type="EMBL" id="CAKOGP040001747">
    <property type="protein sequence ID" value="CAJ1948301.1"/>
    <property type="molecule type" value="Genomic_DNA"/>
</dbReference>
<keyword evidence="5" id="KW-0472">Membrane</keyword>
<evidence type="ECO:0000313" key="7">
    <source>
        <dbReference type="EMBL" id="CAJ1948301.1"/>
    </source>
</evidence>
<dbReference type="Proteomes" id="UP001295423">
    <property type="component" value="Unassembled WGS sequence"/>
</dbReference>
<keyword evidence="1" id="KW-0479">Metal-binding</keyword>
<dbReference type="GO" id="GO:0008270">
    <property type="term" value="F:zinc ion binding"/>
    <property type="evidence" value="ECO:0007669"/>
    <property type="project" value="UniProtKB-KW"/>
</dbReference>
<accession>A0AAD2FPE7</accession>
<dbReference type="SMART" id="SM00184">
    <property type="entry name" value="RING"/>
    <property type="match status" value="1"/>
</dbReference>
<evidence type="ECO:0000259" key="6">
    <source>
        <dbReference type="PROSITE" id="PS50089"/>
    </source>
</evidence>
<gene>
    <name evidence="7" type="ORF">CYCCA115_LOCUS11548</name>
</gene>
<keyword evidence="5" id="KW-1133">Transmembrane helix</keyword>
<keyword evidence="8" id="KW-1185">Reference proteome</keyword>
<proteinExistence type="predicted"/>
<dbReference type="PROSITE" id="PS50089">
    <property type="entry name" value="ZF_RING_2"/>
    <property type="match status" value="1"/>
</dbReference>
<sequence length="230" mass="26161">MLQSASDNAIHRSLVRQLQNCTSSDDGCTNDSASLVTGSEDESSSTTSLILILLLAVIMVFSGLRVFCVDIPRDRKKAREKARCRQDLIENRLIKKRVKRPPLGEKNKDDHDEEKGFCGVVPSPRNCRLHKVDLILPMPKDDGGVDHEEELFCPICWAEYEENDEICYSQNPRCTHTFHFDCIKPWLKNHDRCPICRSNYLRTLIDGGGTNYQSLDTPAHRGGQDRALRF</sequence>
<organism evidence="7 8">
    <name type="scientific">Cylindrotheca closterium</name>
    <dbReference type="NCBI Taxonomy" id="2856"/>
    <lineage>
        <taxon>Eukaryota</taxon>
        <taxon>Sar</taxon>
        <taxon>Stramenopiles</taxon>
        <taxon>Ochrophyta</taxon>
        <taxon>Bacillariophyta</taxon>
        <taxon>Bacillariophyceae</taxon>
        <taxon>Bacillariophycidae</taxon>
        <taxon>Bacillariales</taxon>
        <taxon>Bacillariaceae</taxon>
        <taxon>Cylindrotheca</taxon>
    </lineage>
</organism>
<protein>
    <recommendedName>
        <fullName evidence="6">RING-type domain-containing protein</fullName>
    </recommendedName>
</protein>
<dbReference type="PANTHER" id="PTHR14155:SF627">
    <property type="entry name" value="OS06G0192800 PROTEIN"/>
    <property type="match status" value="1"/>
</dbReference>
<feature type="transmembrane region" description="Helical" evidence="5">
    <location>
        <begin position="49"/>
        <end position="69"/>
    </location>
</feature>
<evidence type="ECO:0000256" key="3">
    <source>
        <dbReference type="ARBA" id="ARBA00022833"/>
    </source>
</evidence>